<dbReference type="RefSeq" id="WP_039737481.1">
    <property type="nucleotide sequence ID" value="NZ_JTCM02000018.1"/>
</dbReference>
<dbReference type="Proteomes" id="UP000031549">
    <property type="component" value="Unassembled WGS sequence"/>
</dbReference>
<reference evidence="2 3" key="1">
    <citation type="journal article" date="2015" name="Genome Announc.">
        <title>Draft Genome Sequence of Cyanobacterium Hassallia byssoidea Strain VB512170, Isolated from Monuments in India.</title>
        <authorList>
            <person name="Singh D."/>
            <person name="Chandrababunaidu M.M."/>
            <person name="Panda A."/>
            <person name="Sen D."/>
            <person name="Bhattacharyya S."/>
            <person name="Adhikary S.P."/>
            <person name="Tripathy S."/>
        </authorList>
    </citation>
    <scope>NUCLEOTIDE SEQUENCE [LARGE SCALE GENOMIC DNA]</scope>
    <source>
        <strain evidence="2 3">VB512170</strain>
    </source>
</reference>
<protein>
    <recommendedName>
        <fullName evidence="1">DISARM protein DrmE C-terminal domain-containing protein</fullName>
    </recommendedName>
</protein>
<feature type="domain" description="DISARM protein DrmE C-terminal" evidence="1">
    <location>
        <begin position="360"/>
        <end position="459"/>
    </location>
</feature>
<evidence type="ECO:0000313" key="3">
    <source>
        <dbReference type="Proteomes" id="UP000031549"/>
    </source>
</evidence>
<sequence length="519" mass="59781">MTDISLSSVNEIYFCSSTVKITQHQFEHREFRNFCLSITNFERSLGENATEDYWQNFLRPLKQYRFKLCAAPLPFNHPTACQPKTIDLLEKHLKKCKSIYPDFASTAYTIFDNLVSLSQSDDNPLLVFIGEHYSNIALLLQNSRLIPAVEDVLAAIPKLRQIELLVPSQLRRNNCFNKLVVIGAIRWFPDYVFTAPRAQEIDVIQYNWINDRWQNKSVFINSLNQDKKEITIIYHGSKLENINSTYTNVEVAEYINPDEILPPPINLSQIAKDFTRSSLVTDEEEDVDARLFLLEGETAVFLDANFQQHIIDLQHGEDQVKKIPVANIERGMFIILRTSGGGDYIIPLANSFLGEKAQHFRELQDLWKISLKRKVRMSSLDDVSWKLRNLGSKLANKKQNIRNWMSYRSIRPEDDKDFDAILKFLGLADRLTEFHEAARSIENAHIRAGHHLRKLLLEEVHKSNFKQLQQQGKINFQLSSAASGSMTAFRVVDINTETTKVPYSKIAHPFSVNSEFINA</sequence>
<evidence type="ECO:0000259" key="1">
    <source>
        <dbReference type="Pfam" id="PF24957"/>
    </source>
</evidence>
<keyword evidence="3" id="KW-1185">Reference proteome</keyword>
<dbReference type="NCBIfam" id="NF038316">
    <property type="entry name" value="DrmE_fam"/>
    <property type="match status" value="1"/>
</dbReference>
<dbReference type="Pfam" id="PF24957">
    <property type="entry name" value="DrmE_C"/>
    <property type="match status" value="1"/>
</dbReference>
<proteinExistence type="predicted"/>
<dbReference type="AlphaFoldDB" id="A0A846H828"/>
<dbReference type="InterPro" id="IPR049794">
    <property type="entry name" value="DrmE"/>
</dbReference>
<name>A0A846H828_9CYAN</name>
<comment type="caution">
    <text evidence="2">The sequence shown here is derived from an EMBL/GenBank/DDBJ whole genome shotgun (WGS) entry which is preliminary data.</text>
</comment>
<gene>
    <name evidence="2" type="ORF">PI95_011185</name>
</gene>
<evidence type="ECO:0000313" key="2">
    <source>
        <dbReference type="EMBL" id="NEU73108.1"/>
    </source>
</evidence>
<organism evidence="2 3">
    <name type="scientific">Hassallia byssoidea VB512170</name>
    <dbReference type="NCBI Taxonomy" id="1304833"/>
    <lineage>
        <taxon>Bacteria</taxon>
        <taxon>Bacillati</taxon>
        <taxon>Cyanobacteriota</taxon>
        <taxon>Cyanophyceae</taxon>
        <taxon>Nostocales</taxon>
        <taxon>Tolypothrichaceae</taxon>
        <taxon>Hassallia</taxon>
    </lineage>
</organism>
<accession>A0A846H828</accession>
<dbReference type="EMBL" id="JTCM02000018">
    <property type="protein sequence ID" value="NEU73108.1"/>
    <property type="molecule type" value="Genomic_DNA"/>
</dbReference>
<dbReference type="InterPro" id="IPR056666">
    <property type="entry name" value="DrmE_C"/>
</dbReference>